<gene>
    <name evidence="4" type="ORF">BJL86_3205</name>
</gene>
<keyword evidence="1" id="KW-0547">Nucleotide-binding</keyword>
<name>A0A173LQE3_9ACTN</name>
<evidence type="ECO:0000256" key="1">
    <source>
        <dbReference type="ARBA" id="ARBA00022741"/>
    </source>
</evidence>
<feature type="domain" description="AAA+ ATPase" evidence="3">
    <location>
        <begin position="24"/>
        <end position="149"/>
    </location>
</feature>
<evidence type="ECO:0000313" key="5">
    <source>
        <dbReference type="Proteomes" id="UP000186104"/>
    </source>
</evidence>
<dbReference type="AlphaFoldDB" id="A0A173LQE3"/>
<dbReference type="PANTHER" id="PTHR12169">
    <property type="entry name" value="ATPASE N2B"/>
    <property type="match status" value="1"/>
</dbReference>
<dbReference type="GO" id="GO:0005737">
    <property type="term" value="C:cytoplasm"/>
    <property type="evidence" value="ECO:0007669"/>
    <property type="project" value="TreeGrafter"/>
</dbReference>
<evidence type="ECO:0000259" key="3">
    <source>
        <dbReference type="SMART" id="SM00382"/>
    </source>
</evidence>
<dbReference type="KEGG" id="dtm:BJL86_3205"/>
<evidence type="ECO:0000256" key="2">
    <source>
        <dbReference type="ARBA" id="ARBA00022840"/>
    </source>
</evidence>
<sequence length="310" mass="34081">MTIAEPCEFTLTENQRRALEIMNGVSNVYIFGPPGSGKTTLLDLLHAARSSSRRWHFGDFFRLLHERLPEHGRSLPKTLAALTGEADLVLFDEFHLHDVADAVYLDRALQWWKAHGTQVLATSNYRPSDLMPNPLLHSAAEPVIGQIIENFEVFSLDDGVDHRGLGSRRRTQGFASGQWTIGTSVMSAATKRTISIGGRRLAVSRSAGAESPGTQLAFTFAELCGRPWSTSDYLILLRGIDGIALTDVPSPQALAREPAQRFANLVDVVCDRDIRLDVFAAGPPDELRFAPSPPLDVGRTLSRLALLSRQ</sequence>
<evidence type="ECO:0000313" key="4">
    <source>
        <dbReference type="EMBL" id="ANI93964.1"/>
    </source>
</evidence>
<dbReference type="STRING" id="499555.BJL86_3205"/>
<dbReference type="PANTHER" id="PTHR12169:SF6">
    <property type="entry name" value="AFG1-LIKE ATPASE"/>
    <property type="match status" value="1"/>
</dbReference>
<dbReference type="GO" id="GO:0005524">
    <property type="term" value="F:ATP binding"/>
    <property type="evidence" value="ECO:0007669"/>
    <property type="project" value="UniProtKB-KW"/>
</dbReference>
<keyword evidence="2" id="KW-0067">ATP-binding</keyword>
<dbReference type="Gene3D" id="3.40.50.300">
    <property type="entry name" value="P-loop containing nucleotide triphosphate hydrolases"/>
    <property type="match status" value="1"/>
</dbReference>
<dbReference type="EMBL" id="CP015961">
    <property type="protein sequence ID" value="ANI93964.1"/>
    <property type="molecule type" value="Genomic_DNA"/>
</dbReference>
<dbReference type="SUPFAM" id="SSF52540">
    <property type="entry name" value="P-loop containing nucleoside triphosphate hydrolases"/>
    <property type="match status" value="1"/>
</dbReference>
<accession>A0A173LQE3</accession>
<dbReference type="Pfam" id="PF03969">
    <property type="entry name" value="AFG1_ATPase"/>
    <property type="match status" value="1"/>
</dbReference>
<dbReference type="Proteomes" id="UP000186104">
    <property type="component" value="Chromosome"/>
</dbReference>
<dbReference type="InterPro" id="IPR003593">
    <property type="entry name" value="AAA+_ATPase"/>
</dbReference>
<dbReference type="SMART" id="SM00382">
    <property type="entry name" value="AAA"/>
    <property type="match status" value="1"/>
</dbReference>
<organism evidence="4 5">
    <name type="scientific">Dietzia timorensis</name>
    <dbReference type="NCBI Taxonomy" id="499555"/>
    <lineage>
        <taxon>Bacteria</taxon>
        <taxon>Bacillati</taxon>
        <taxon>Actinomycetota</taxon>
        <taxon>Actinomycetes</taxon>
        <taxon>Mycobacteriales</taxon>
        <taxon>Dietziaceae</taxon>
        <taxon>Dietzia</taxon>
    </lineage>
</organism>
<proteinExistence type="predicted"/>
<protein>
    <submittedName>
        <fullName evidence="4">Lactation elevated protein 1-like protein B</fullName>
    </submittedName>
</protein>
<dbReference type="GO" id="GO:0016887">
    <property type="term" value="F:ATP hydrolysis activity"/>
    <property type="evidence" value="ECO:0007669"/>
    <property type="project" value="InterPro"/>
</dbReference>
<dbReference type="InterPro" id="IPR027417">
    <property type="entry name" value="P-loop_NTPase"/>
</dbReference>
<dbReference type="InterPro" id="IPR005654">
    <property type="entry name" value="ATPase_AFG1-like"/>
</dbReference>
<reference evidence="4 5" key="1">
    <citation type="submission" date="2016-06" db="EMBL/GenBank/DDBJ databases">
        <title>Complete genome sequence of a saline-alkali tolerant type strain Dietzia timorensis ID05-A0528T.</title>
        <authorList>
            <person name="Wu X."/>
        </authorList>
    </citation>
    <scope>NUCLEOTIDE SEQUENCE [LARGE SCALE GENOMIC DNA]</scope>
    <source>
        <strain evidence="4 5">ID05-A0528</strain>
    </source>
</reference>
<dbReference type="NCBIfam" id="NF040713">
    <property type="entry name" value="ZapE"/>
    <property type="match status" value="1"/>
</dbReference>
<dbReference type="RefSeq" id="WP_067474783.1">
    <property type="nucleotide sequence ID" value="NZ_CP015961.1"/>
</dbReference>
<keyword evidence="5" id="KW-1185">Reference proteome</keyword>